<dbReference type="OrthoDB" id="271862at2759"/>
<dbReference type="PANTHER" id="PTHR10627:SF69">
    <property type="entry name" value="PROTEIN BICAUDAL C"/>
    <property type="match status" value="1"/>
</dbReference>
<proteinExistence type="predicted"/>
<keyword evidence="2" id="KW-0694">RNA-binding</keyword>
<protein>
    <recommendedName>
        <fullName evidence="4">K Homology domain-containing protein</fullName>
    </recommendedName>
</protein>
<dbReference type="Pfam" id="PF00013">
    <property type="entry name" value="KH_1"/>
    <property type="match status" value="1"/>
</dbReference>
<organism evidence="5 6">
    <name type="scientific">Varroa destructor</name>
    <name type="common">Honeybee mite</name>
    <dbReference type="NCBI Taxonomy" id="109461"/>
    <lineage>
        <taxon>Eukaryota</taxon>
        <taxon>Metazoa</taxon>
        <taxon>Ecdysozoa</taxon>
        <taxon>Arthropoda</taxon>
        <taxon>Chelicerata</taxon>
        <taxon>Arachnida</taxon>
        <taxon>Acari</taxon>
        <taxon>Parasitiformes</taxon>
        <taxon>Mesostigmata</taxon>
        <taxon>Gamasina</taxon>
        <taxon>Dermanyssoidea</taxon>
        <taxon>Varroidae</taxon>
        <taxon>Varroa</taxon>
    </lineage>
</organism>
<dbReference type="GO" id="GO:0005737">
    <property type="term" value="C:cytoplasm"/>
    <property type="evidence" value="ECO:0007669"/>
    <property type="project" value="TreeGrafter"/>
</dbReference>
<name>A0A7M7J8Z3_VARDE</name>
<feature type="domain" description="K Homology" evidence="4">
    <location>
        <begin position="271"/>
        <end position="344"/>
    </location>
</feature>
<dbReference type="InterPro" id="IPR004087">
    <property type="entry name" value="KH_dom"/>
</dbReference>
<dbReference type="InterPro" id="IPR036612">
    <property type="entry name" value="KH_dom_type_1_sf"/>
</dbReference>
<evidence type="ECO:0000313" key="5">
    <source>
        <dbReference type="EnsemblMetazoa" id="XP_022648533"/>
    </source>
</evidence>
<dbReference type="AlphaFoldDB" id="A0A7M7J8Z3"/>
<dbReference type="SUPFAM" id="SSF54791">
    <property type="entry name" value="Eukaryotic type KH-domain (KH-domain type I)"/>
    <property type="match status" value="2"/>
</dbReference>
<dbReference type="PANTHER" id="PTHR10627">
    <property type="entry name" value="SCP160"/>
    <property type="match status" value="1"/>
</dbReference>
<sequence>MARRTDPGQLVIEEINIPRKFHSQFANDAEFGQKLVSYLQSVSGGLIVEILDQCSTRRSNQCYSALHSCPVDTYPSNRLQENHLSQSLNSTNNVGNLSPPSSSTAPSTPRSTSLHKAEPSSSAGVLPSFNNVLCQSSCLFNHVSNNSCRDNYHKRSYSIGPSSNEAGKLRQSCEAATTPSFVAMTTFPPNSTPIDVRQPTIYSSRSSQQQFSIPEQQTLTVAARPEEIVANDSRRVDYRQVIFRVSGTQEQVDIVREELNKCLQSGIPTESRVMLKMDVSFSDHSFIIGRMGRGSQSIMRATGCHVHFPDSNKNNHSEKSNQVSVTGPSAGVLAARQKIRERLPISLAFVVEQDDYRKVVDWSESSDGRTLDLKPSFKQGIEALQNEFSMTIIWLPMEEFCAVVTVRGRRTNFERIREGFRQLAAFLLPNKPTPIVHLGIEVSPQHLGFVLGTEETKAQALMHATNTRLTVGGFRSDTSHHIPTVRIFGEIDNVYHAWLSFMDSLPVVLCFDVLNTSNNCCARGEGRHASEEGCIGETLPSQATTCPHLPHGVETSRQEQFPTEPVTLNELVQLREMGVVSSDSLTAILSSAVEENGSTVVRSPGFHYVMTIATTLNSILSCYEISLTLRFARDLRHWKIAAKGPEKYLDLLMEIHRAITNTGNHNPVQLVCRALQATDPPPTSFPFANASLKPSSMFTVLTPAATRQRFSGCQPGCAPCGALDEQETCEMFATLLNISGELRKNDHQLGDYRIPPADSSTPSHIAMWSQVLENKH</sequence>
<dbReference type="Proteomes" id="UP000594260">
    <property type="component" value="Unplaced"/>
</dbReference>
<dbReference type="InterPro" id="IPR004088">
    <property type="entry name" value="KH_dom_type_1"/>
</dbReference>
<dbReference type="InParanoid" id="A0A7M7J8Z3"/>
<feature type="domain" description="K Homology" evidence="4">
    <location>
        <begin position="434"/>
        <end position="506"/>
    </location>
</feature>
<evidence type="ECO:0000313" key="6">
    <source>
        <dbReference type="Proteomes" id="UP000594260"/>
    </source>
</evidence>
<feature type="region of interest" description="Disordered" evidence="3">
    <location>
        <begin position="88"/>
        <end position="121"/>
    </location>
</feature>
<dbReference type="GeneID" id="111245043"/>
<reference evidence="5" key="1">
    <citation type="submission" date="2021-01" db="UniProtKB">
        <authorList>
            <consortium name="EnsemblMetazoa"/>
        </authorList>
    </citation>
    <scope>IDENTIFICATION</scope>
</reference>
<accession>A0A7M7J8Z3</accession>
<dbReference type="SMART" id="SM00322">
    <property type="entry name" value="KH"/>
    <property type="match status" value="2"/>
</dbReference>
<keyword evidence="1" id="KW-0677">Repeat</keyword>
<dbReference type="GO" id="GO:0003723">
    <property type="term" value="F:RNA binding"/>
    <property type="evidence" value="ECO:0007669"/>
    <property type="project" value="UniProtKB-UniRule"/>
</dbReference>
<dbReference type="PROSITE" id="PS50084">
    <property type="entry name" value="KH_TYPE_1"/>
    <property type="match status" value="1"/>
</dbReference>
<evidence type="ECO:0000256" key="1">
    <source>
        <dbReference type="ARBA" id="ARBA00022737"/>
    </source>
</evidence>
<dbReference type="KEGG" id="vde:111245043"/>
<evidence type="ECO:0000256" key="3">
    <source>
        <dbReference type="SAM" id="MobiDB-lite"/>
    </source>
</evidence>
<dbReference type="Gene3D" id="3.30.1370.10">
    <property type="entry name" value="K Homology domain, type 1"/>
    <property type="match status" value="1"/>
</dbReference>
<keyword evidence="6" id="KW-1185">Reference proteome</keyword>
<dbReference type="Gene3D" id="3.30.310.210">
    <property type="match status" value="1"/>
</dbReference>
<dbReference type="GO" id="GO:0010468">
    <property type="term" value="P:regulation of gene expression"/>
    <property type="evidence" value="ECO:0007669"/>
    <property type="project" value="UniProtKB-ARBA"/>
</dbReference>
<feature type="compositionally biased region" description="Low complexity" evidence="3">
    <location>
        <begin position="98"/>
        <end position="112"/>
    </location>
</feature>
<evidence type="ECO:0000256" key="2">
    <source>
        <dbReference type="PROSITE-ProRule" id="PRU00117"/>
    </source>
</evidence>
<evidence type="ECO:0000259" key="4">
    <source>
        <dbReference type="SMART" id="SM00322"/>
    </source>
</evidence>
<dbReference type="RefSeq" id="XP_022648533.1">
    <property type="nucleotide sequence ID" value="XM_022792798.1"/>
</dbReference>
<dbReference type="EnsemblMetazoa" id="XM_022792798">
    <property type="protein sequence ID" value="XP_022648533"/>
    <property type="gene ID" value="LOC111245043"/>
</dbReference>